<feature type="transmembrane region" description="Helical" evidence="1">
    <location>
        <begin position="30"/>
        <end position="54"/>
    </location>
</feature>
<gene>
    <name evidence="3" type="ORF">Din_038275</name>
</gene>
<name>A0A5B7BKB9_DAVIN</name>
<protein>
    <recommendedName>
        <fullName evidence="2">DUF4283 domain-containing protein</fullName>
    </recommendedName>
</protein>
<sequence>MENCLVGRVGTPDGSIPESHKLQKWVDSKWGVPAGVSVLAMHGALFMFVFPSIVEASRILRNRDWTLDGAPVFLDRWVAASCCLKPKNTPREIWVRFMGLPAFLWYNNIFKALGNHCGGYVETATKTKSRDHLRWARVKVRVSANPIPSSMKIKMGSWGFEVPV</sequence>
<dbReference type="PANTHER" id="PTHR34427:SF16">
    <property type="entry name" value="DUF4283 DOMAIN-CONTAINING PROTEIN"/>
    <property type="match status" value="1"/>
</dbReference>
<feature type="domain" description="DUF4283" evidence="2">
    <location>
        <begin position="2"/>
        <end position="83"/>
    </location>
</feature>
<dbReference type="PANTHER" id="PTHR34427">
    <property type="entry name" value="DUF4283 DOMAIN PROTEIN"/>
    <property type="match status" value="1"/>
</dbReference>
<dbReference type="AlphaFoldDB" id="A0A5B7BKB9"/>
<organism evidence="3">
    <name type="scientific">Davidia involucrata</name>
    <name type="common">Dove tree</name>
    <dbReference type="NCBI Taxonomy" id="16924"/>
    <lineage>
        <taxon>Eukaryota</taxon>
        <taxon>Viridiplantae</taxon>
        <taxon>Streptophyta</taxon>
        <taxon>Embryophyta</taxon>
        <taxon>Tracheophyta</taxon>
        <taxon>Spermatophyta</taxon>
        <taxon>Magnoliopsida</taxon>
        <taxon>eudicotyledons</taxon>
        <taxon>Gunneridae</taxon>
        <taxon>Pentapetalae</taxon>
        <taxon>asterids</taxon>
        <taxon>Cornales</taxon>
        <taxon>Nyssaceae</taxon>
        <taxon>Davidia</taxon>
    </lineage>
</organism>
<keyword evidence="1" id="KW-0472">Membrane</keyword>
<keyword evidence="1" id="KW-1133">Transmembrane helix</keyword>
<evidence type="ECO:0000259" key="2">
    <source>
        <dbReference type="Pfam" id="PF14111"/>
    </source>
</evidence>
<dbReference type="InterPro" id="IPR025558">
    <property type="entry name" value="DUF4283"/>
</dbReference>
<dbReference type="Pfam" id="PF14111">
    <property type="entry name" value="DUF4283"/>
    <property type="match status" value="1"/>
</dbReference>
<evidence type="ECO:0000313" key="3">
    <source>
        <dbReference type="EMBL" id="MPA68834.1"/>
    </source>
</evidence>
<keyword evidence="1" id="KW-0812">Transmembrane</keyword>
<accession>A0A5B7BKB9</accession>
<proteinExistence type="predicted"/>
<evidence type="ECO:0000256" key="1">
    <source>
        <dbReference type="SAM" id="Phobius"/>
    </source>
</evidence>
<reference evidence="3" key="1">
    <citation type="submission" date="2019-08" db="EMBL/GenBank/DDBJ databases">
        <title>Reference gene set and small RNA set construction with multiple tissues from Davidia involucrata Baill.</title>
        <authorList>
            <person name="Yang H."/>
            <person name="Zhou C."/>
            <person name="Li G."/>
            <person name="Wang J."/>
            <person name="Gao P."/>
            <person name="Wang M."/>
            <person name="Wang R."/>
            <person name="Zhao Y."/>
        </authorList>
    </citation>
    <scope>NUCLEOTIDE SEQUENCE</scope>
    <source>
        <tissue evidence="3">Mixed with DoveR01_LX</tissue>
    </source>
</reference>
<dbReference type="EMBL" id="GHES01038275">
    <property type="protein sequence ID" value="MPA68834.1"/>
    <property type="molecule type" value="Transcribed_RNA"/>
</dbReference>